<gene>
    <name evidence="2" type="ORF">CJU94_36225</name>
</gene>
<feature type="transmembrane region" description="Helical" evidence="1">
    <location>
        <begin position="106"/>
        <end position="127"/>
    </location>
</feature>
<name>A0A248VXP5_9BURK</name>
<dbReference type="EMBL" id="CP022992">
    <property type="protein sequence ID" value="ASW03653.1"/>
    <property type="molecule type" value="Genomic_DNA"/>
</dbReference>
<sequence>MPFLAFTAFLMYANIFAAIRQLGKPGKGPLIGGAHMLTCLVASIAFLGGTELIQFNLFGGIGGSAYNWTPLAYFVVGLLSLILFGIKFVSATRAGQSGGNLRFGLSLWAVFAALYVCGTAIDHWIFFRDVNRSGSMDVGFTGEQMTCSGDQILVRLKANTAVYRCPKSIRLGRDYAQPFVPWPSYVQGESAKLKANVDAVQKAAAESKDGVVHLPDSVTRYLSQPTQDSN</sequence>
<feature type="transmembrane region" description="Helical" evidence="1">
    <location>
        <begin position="65"/>
        <end position="86"/>
    </location>
</feature>
<keyword evidence="1" id="KW-1133">Transmembrane helix</keyword>
<evidence type="ECO:0000313" key="2">
    <source>
        <dbReference type="EMBL" id="ASW03653.1"/>
    </source>
</evidence>
<dbReference type="KEGG" id="parb:CJU94_36225"/>
<accession>A0A248VXP5</accession>
<keyword evidence="1" id="KW-0812">Transmembrane</keyword>
<reference evidence="2 3" key="1">
    <citation type="submission" date="2017-08" db="EMBL/GenBank/DDBJ databases">
        <title>Identification and genetic characteristics of simultaneous BTEX- and naphthalene-degrading Paraburkholderia sp. BN5 isolated from petroleum-contaminated soil.</title>
        <authorList>
            <person name="Lee Y."/>
            <person name="Jeon C.O."/>
        </authorList>
    </citation>
    <scope>NUCLEOTIDE SEQUENCE [LARGE SCALE GENOMIC DNA]</scope>
    <source>
        <strain evidence="2 3">BN5</strain>
        <plasmid evidence="2 3">pBN2</plasmid>
    </source>
</reference>
<keyword evidence="3" id="KW-1185">Reference proteome</keyword>
<proteinExistence type="predicted"/>
<dbReference type="AlphaFoldDB" id="A0A248VXP5"/>
<protein>
    <submittedName>
        <fullName evidence="2">Uncharacterized protein</fullName>
    </submittedName>
</protein>
<keyword evidence="1" id="KW-0472">Membrane</keyword>
<geneLocation type="plasmid" evidence="2 3">
    <name>pBN2</name>
</geneLocation>
<dbReference type="Proteomes" id="UP000215158">
    <property type="component" value="Plasmid pBN2"/>
</dbReference>
<evidence type="ECO:0000313" key="3">
    <source>
        <dbReference type="Proteomes" id="UP000215158"/>
    </source>
</evidence>
<keyword evidence="2" id="KW-0614">Plasmid</keyword>
<organism evidence="2 3">
    <name type="scientific">Paraburkholderia aromaticivorans</name>
    <dbReference type="NCBI Taxonomy" id="2026199"/>
    <lineage>
        <taxon>Bacteria</taxon>
        <taxon>Pseudomonadati</taxon>
        <taxon>Pseudomonadota</taxon>
        <taxon>Betaproteobacteria</taxon>
        <taxon>Burkholderiales</taxon>
        <taxon>Burkholderiaceae</taxon>
        <taxon>Paraburkholderia</taxon>
    </lineage>
</organism>
<feature type="transmembrane region" description="Helical" evidence="1">
    <location>
        <begin position="33"/>
        <end position="53"/>
    </location>
</feature>
<evidence type="ECO:0000256" key="1">
    <source>
        <dbReference type="SAM" id="Phobius"/>
    </source>
</evidence>